<dbReference type="Proteomes" id="UP000318478">
    <property type="component" value="Unassembled WGS sequence"/>
</dbReference>
<name>A0A5C5YLN9_9BACT</name>
<dbReference type="Pfam" id="PF03781">
    <property type="entry name" value="FGE-sulfatase"/>
    <property type="match status" value="1"/>
</dbReference>
<proteinExistence type="predicted"/>
<evidence type="ECO:0000256" key="1">
    <source>
        <dbReference type="SAM" id="MobiDB-lite"/>
    </source>
</evidence>
<evidence type="ECO:0000259" key="3">
    <source>
        <dbReference type="Pfam" id="PF03781"/>
    </source>
</evidence>
<feature type="region of interest" description="Disordered" evidence="1">
    <location>
        <begin position="380"/>
        <end position="400"/>
    </location>
</feature>
<dbReference type="InterPro" id="IPR016187">
    <property type="entry name" value="CTDL_fold"/>
</dbReference>
<accession>A0A5C5YLN9</accession>
<evidence type="ECO:0000313" key="4">
    <source>
        <dbReference type="EMBL" id="TWT75871.1"/>
    </source>
</evidence>
<dbReference type="PANTHER" id="PTHR23150">
    <property type="entry name" value="SULFATASE MODIFYING FACTOR 1, 2"/>
    <property type="match status" value="1"/>
</dbReference>
<feature type="chain" id="PRO_5023005637" evidence="2">
    <location>
        <begin position="30"/>
        <end position="423"/>
    </location>
</feature>
<evidence type="ECO:0000256" key="2">
    <source>
        <dbReference type="SAM" id="SignalP"/>
    </source>
</evidence>
<evidence type="ECO:0000313" key="5">
    <source>
        <dbReference type="Proteomes" id="UP000318478"/>
    </source>
</evidence>
<dbReference type="InterPro" id="IPR042095">
    <property type="entry name" value="SUMF_sf"/>
</dbReference>
<dbReference type="Gene3D" id="3.90.1580.10">
    <property type="entry name" value="paralog of FGE (formylglycine-generating enzyme)"/>
    <property type="match status" value="1"/>
</dbReference>
<gene>
    <name evidence="4" type="ORF">Pla123a_26550</name>
</gene>
<feature type="signal peptide" evidence="2">
    <location>
        <begin position="1"/>
        <end position="29"/>
    </location>
</feature>
<dbReference type="InterPro" id="IPR051043">
    <property type="entry name" value="Sulfatase_Mod_Factor_Kinase"/>
</dbReference>
<dbReference type="OrthoDB" id="9812426at2"/>
<comment type="caution">
    <text evidence="4">The sequence shown here is derived from an EMBL/GenBank/DDBJ whole genome shotgun (WGS) entry which is preliminary data.</text>
</comment>
<dbReference type="RefSeq" id="WP_146587641.1">
    <property type="nucleotide sequence ID" value="NZ_SJPO01000006.1"/>
</dbReference>
<dbReference type="EMBL" id="SJPO01000006">
    <property type="protein sequence ID" value="TWT75871.1"/>
    <property type="molecule type" value="Genomic_DNA"/>
</dbReference>
<dbReference type="AlphaFoldDB" id="A0A5C5YLN9"/>
<sequence length="423" mass="46333" precursor="true">MPRFTMMPRFMISAVFAIIAGCLTSACLAEDAPTPGLTQKQPAAGPYVKTDRGYMVPYEVKVPGSGATFKMTPIAGGVVSVGPRTASADEDDDPQSPSRQVRLEPYWIGTHEVTWADYRPYMELNTTFGEIAFLRGQLYDGSPKLEQALADRPALQQAVDAMPQGVDCITAPTALYDPSTTYYSGEEPELPAVTMTVYAAQQYTKWLSVLTGGAYRLPCEAEWEHAARADASGDAPRQPLDPIAWYDDNSDYEAQPVGLKEPNANGLYDTLGNAAEWVLDVPSTEAPAAGDPMPWSESVGQPQQVDPRIAKGGYYESEAAELTFTSRLLSADEDWKASDPNVPLSPWWFADDPAMGVGFRVVRQLEPMTDEQKQIAWEASSPDLQNGVKQRVQGGRGKMQVITPDLPKVVEQLNEPEIRKLME</sequence>
<reference evidence="4 5" key="1">
    <citation type="submission" date="2019-02" db="EMBL/GenBank/DDBJ databases">
        <title>Deep-cultivation of Planctomycetes and their phenomic and genomic characterization uncovers novel biology.</title>
        <authorList>
            <person name="Wiegand S."/>
            <person name="Jogler M."/>
            <person name="Boedeker C."/>
            <person name="Pinto D."/>
            <person name="Vollmers J."/>
            <person name="Rivas-Marin E."/>
            <person name="Kohn T."/>
            <person name="Peeters S.H."/>
            <person name="Heuer A."/>
            <person name="Rast P."/>
            <person name="Oberbeckmann S."/>
            <person name="Bunk B."/>
            <person name="Jeske O."/>
            <person name="Meyerdierks A."/>
            <person name="Storesund J.E."/>
            <person name="Kallscheuer N."/>
            <person name="Luecker S."/>
            <person name="Lage O.M."/>
            <person name="Pohl T."/>
            <person name="Merkel B.J."/>
            <person name="Hornburger P."/>
            <person name="Mueller R.-W."/>
            <person name="Bruemmer F."/>
            <person name="Labrenz M."/>
            <person name="Spormann A.M."/>
            <person name="Op Den Camp H."/>
            <person name="Overmann J."/>
            <person name="Amann R."/>
            <person name="Jetten M.S.M."/>
            <person name="Mascher T."/>
            <person name="Medema M.H."/>
            <person name="Devos D.P."/>
            <person name="Kaster A.-K."/>
            <person name="Ovreas L."/>
            <person name="Rohde M."/>
            <person name="Galperin M.Y."/>
            <person name="Jogler C."/>
        </authorList>
    </citation>
    <scope>NUCLEOTIDE SEQUENCE [LARGE SCALE GENOMIC DNA]</scope>
    <source>
        <strain evidence="4 5">Pla123a</strain>
    </source>
</reference>
<organism evidence="4 5">
    <name type="scientific">Posidoniimonas polymericola</name>
    <dbReference type="NCBI Taxonomy" id="2528002"/>
    <lineage>
        <taxon>Bacteria</taxon>
        <taxon>Pseudomonadati</taxon>
        <taxon>Planctomycetota</taxon>
        <taxon>Planctomycetia</taxon>
        <taxon>Pirellulales</taxon>
        <taxon>Lacipirellulaceae</taxon>
        <taxon>Posidoniimonas</taxon>
    </lineage>
</organism>
<keyword evidence="5" id="KW-1185">Reference proteome</keyword>
<feature type="region of interest" description="Disordered" evidence="1">
    <location>
        <begin position="81"/>
        <end position="100"/>
    </location>
</feature>
<dbReference type="SUPFAM" id="SSF56436">
    <property type="entry name" value="C-type lectin-like"/>
    <property type="match status" value="1"/>
</dbReference>
<dbReference type="PROSITE" id="PS51257">
    <property type="entry name" value="PROKAR_LIPOPROTEIN"/>
    <property type="match status" value="1"/>
</dbReference>
<dbReference type="InterPro" id="IPR005532">
    <property type="entry name" value="SUMF_dom"/>
</dbReference>
<dbReference type="GO" id="GO:0120147">
    <property type="term" value="F:formylglycine-generating oxidase activity"/>
    <property type="evidence" value="ECO:0007669"/>
    <property type="project" value="TreeGrafter"/>
</dbReference>
<protein>
    <submittedName>
        <fullName evidence="4">Formylglycine-generating sulfatase enzyme</fullName>
    </submittedName>
</protein>
<dbReference type="PANTHER" id="PTHR23150:SF19">
    <property type="entry name" value="FORMYLGLYCINE-GENERATING ENZYME"/>
    <property type="match status" value="1"/>
</dbReference>
<keyword evidence="2" id="KW-0732">Signal</keyword>
<feature type="domain" description="Sulfatase-modifying factor enzyme-like" evidence="3">
    <location>
        <begin position="71"/>
        <end position="332"/>
    </location>
</feature>